<evidence type="ECO:0000256" key="1">
    <source>
        <dbReference type="ARBA" id="ARBA00022485"/>
    </source>
</evidence>
<reference evidence="7 9" key="2">
    <citation type="submission" date="2016-11" db="EMBL/GenBank/DDBJ databases">
        <title>Mixed transmission modes and dynamic genome evolution in an obligate animal-bacterial symbiosis.</title>
        <authorList>
            <person name="Russell S.L."/>
            <person name="Corbett-Detig R.B."/>
            <person name="Cavanaugh C.M."/>
        </authorList>
    </citation>
    <scope>NUCLEOTIDE SEQUENCE [LARGE SCALE GENOMIC DNA]</scope>
    <source>
        <strain evidence="7">MA-KB16</strain>
    </source>
</reference>
<dbReference type="InterPro" id="IPR050572">
    <property type="entry name" value="Fe-S_Ferredoxin"/>
</dbReference>
<dbReference type="PANTHER" id="PTHR43687:SF4">
    <property type="entry name" value="BLR5484 PROTEIN"/>
    <property type="match status" value="1"/>
</dbReference>
<dbReference type="GO" id="GO:0016829">
    <property type="term" value="F:lyase activity"/>
    <property type="evidence" value="ECO:0007669"/>
    <property type="project" value="UniProtKB-KW"/>
</dbReference>
<evidence type="ECO:0000256" key="3">
    <source>
        <dbReference type="ARBA" id="ARBA00023004"/>
    </source>
</evidence>
<dbReference type="EMBL" id="MPNX01000003">
    <property type="protein sequence ID" value="OOY35665.1"/>
    <property type="molecule type" value="Genomic_DNA"/>
</dbReference>
<feature type="domain" description="4Fe-4S ferredoxin-type" evidence="5">
    <location>
        <begin position="424"/>
        <end position="453"/>
    </location>
</feature>
<accession>A0A0B0HE55</accession>
<gene>
    <name evidence="7" type="ORF">BOV88_03205</name>
    <name evidence="6" type="ORF">JV46_19050</name>
</gene>
<name>A0A0B0HE55_SOVGS</name>
<dbReference type="Gene3D" id="3.30.70.20">
    <property type="match status" value="2"/>
</dbReference>
<dbReference type="InterPro" id="IPR017900">
    <property type="entry name" value="4Fe4S_Fe_S_CS"/>
</dbReference>
<dbReference type="PATRIC" id="fig|2340.3.peg.254"/>
<sequence>MEQSLEQERNRQARSTACAAVDSLAVSPTGIVQYTSRGRVLVVGDEEAQLFANRIEPPLHAEVLLQKGSEEPGVPVVAVGGRKVRINGHLGAFVIELGEPGKPSFQRIESDMVLDFGEKPLIGAEFLPPGYWYFSTEPQEMDRALLEIAPMVGTFEKPRFFDYDPDICAHARAGREGCERCILACPADAIISIGESVEVNPNLCQGGGVCASVCPTGAMRYAYPSPADTLRRVHLMLKKYLEAGGNDPVVLFASEADAMSLGELQPNILLLVVEELGSVGLEVWLSALAWGAQEVLLADGESVLRGIRLNLDEQMKIADSILHGMAYPANLIRFLGAEEIGKASGAKMPQISAAAFESFNEKRTMLFLAIDHLFQQSGSSLEMISLPDDAAFGRIEVESSACTLCMGCTSVCPVKALQAGNDEPRLQFIEQNCVQCGLCESACPENAITLQTRLLTSVEKRRQLVTLHEEAPFLCCSCGKPFASKGMISKMLDQLSGHPMFQSERAIKRLQMCEECRVVDAIQDQDAIDAGIAIKQPETNQRKN</sequence>
<keyword evidence="1" id="KW-0004">4Fe-4S</keyword>
<dbReference type="Proteomes" id="UP000190962">
    <property type="component" value="Unassembled WGS sequence"/>
</dbReference>
<dbReference type="RefSeq" id="WP_043115417.1">
    <property type="nucleotide sequence ID" value="NZ_JRAA01000001.1"/>
</dbReference>
<comment type="caution">
    <text evidence="6">The sequence shown here is derived from an EMBL/GenBank/DDBJ whole genome shotgun (WGS) entry which is preliminary data.</text>
</comment>
<dbReference type="Pfam" id="PF00037">
    <property type="entry name" value="Fer4"/>
    <property type="match status" value="1"/>
</dbReference>
<keyword evidence="3" id="KW-0408">Iron</keyword>
<dbReference type="PROSITE" id="PS00198">
    <property type="entry name" value="4FE4S_FER_1"/>
    <property type="match status" value="2"/>
</dbReference>
<proteinExistence type="predicted"/>
<evidence type="ECO:0000313" key="8">
    <source>
        <dbReference type="Proteomes" id="UP000030856"/>
    </source>
</evidence>
<dbReference type="GO" id="GO:0051539">
    <property type="term" value="F:4 iron, 4 sulfur cluster binding"/>
    <property type="evidence" value="ECO:0007669"/>
    <property type="project" value="UniProtKB-KW"/>
</dbReference>
<evidence type="ECO:0000256" key="4">
    <source>
        <dbReference type="ARBA" id="ARBA00023014"/>
    </source>
</evidence>
<dbReference type="Proteomes" id="UP000030856">
    <property type="component" value="Unassembled WGS sequence"/>
</dbReference>
<dbReference type="EMBL" id="JRAA01000001">
    <property type="protein sequence ID" value="KHF25741.1"/>
    <property type="molecule type" value="Genomic_DNA"/>
</dbReference>
<evidence type="ECO:0000313" key="7">
    <source>
        <dbReference type="EMBL" id="OOY35665.1"/>
    </source>
</evidence>
<dbReference type="OrthoDB" id="9808559at2"/>
<evidence type="ECO:0000259" key="5">
    <source>
        <dbReference type="PROSITE" id="PS51379"/>
    </source>
</evidence>
<keyword evidence="8" id="KW-1185">Reference proteome</keyword>
<organism evidence="6 8">
    <name type="scientific">Solemya velum gill symbiont</name>
    <dbReference type="NCBI Taxonomy" id="2340"/>
    <lineage>
        <taxon>Bacteria</taxon>
        <taxon>Pseudomonadati</taxon>
        <taxon>Pseudomonadota</taxon>
        <taxon>Gammaproteobacteria</taxon>
        <taxon>sulfur-oxidizing symbionts</taxon>
    </lineage>
</organism>
<evidence type="ECO:0000313" key="9">
    <source>
        <dbReference type="Proteomes" id="UP000190962"/>
    </source>
</evidence>
<dbReference type="GO" id="GO:0046872">
    <property type="term" value="F:metal ion binding"/>
    <property type="evidence" value="ECO:0007669"/>
    <property type="project" value="UniProtKB-KW"/>
</dbReference>
<feature type="domain" description="4Fe-4S ferredoxin-type" evidence="5">
    <location>
        <begin position="393"/>
        <end position="422"/>
    </location>
</feature>
<protein>
    <submittedName>
        <fullName evidence="6">Formate hydrogenlyase, subunit 6</fullName>
    </submittedName>
</protein>
<dbReference type="Pfam" id="PF12838">
    <property type="entry name" value="Fer4_7"/>
    <property type="match status" value="1"/>
</dbReference>
<evidence type="ECO:0000313" key="6">
    <source>
        <dbReference type="EMBL" id="KHF25741.1"/>
    </source>
</evidence>
<dbReference type="STRING" id="2340.JV46_19050"/>
<evidence type="ECO:0000256" key="2">
    <source>
        <dbReference type="ARBA" id="ARBA00022723"/>
    </source>
</evidence>
<dbReference type="AlphaFoldDB" id="A0A0B0HE55"/>
<keyword evidence="4" id="KW-0411">Iron-sulfur</keyword>
<dbReference type="eggNOG" id="COG1148">
    <property type="taxonomic scope" value="Bacteria"/>
</dbReference>
<dbReference type="InterPro" id="IPR017896">
    <property type="entry name" value="4Fe4S_Fe-S-bd"/>
</dbReference>
<dbReference type="SUPFAM" id="SSF54862">
    <property type="entry name" value="4Fe-4S ferredoxins"/>
    <property type="match status" value="1"/>
</dbReference>
<reference evidence="6 8" key="1">
    <citation type="journal article" date="2014" name="BMC Genomics">
        <title>The genome of the intracellular bacterium of the coastal bivalve, Solemya velum: a blueprint for thriving in and out of symbiosis.</title>
        <authorList>
            <person name="Dmytrenko O."/>
            <person name="Russell S.L."/>
            <person name="Loo W.T."/>
            <person name="Fontanez K.M."/>
            <person name="Liao L."/>
            <person name="Roeselers G."/>
            <person name="Sharma R."/>
            <person name="Stewart F.J."/>
            <person name="Newton I.L."/>
            <person name="Woyke T."/>
            <person name="Wu D."/>
            <person name="Lang J.M."/>
            <person name="Eisen J.A."/>
            <person name="Cavanaugh C.M."/>
        </authorList>
    </citation>
    <scope>NUCLEOTIDE SEQUENCE [LARGE SCALE GENOMIC DNA]</scope>
    <source>
        <strain evidence="6 8">WH</strain>
    </source>
</reference>
<keyword evidence="2" id="KW-0479">Metal-binding</keyword>
<keyword evidence="6" id="KW-0456">Lyase</keyword>
<dbReference type="GeneID" id="86990905"/>
<dbReference type="PANTHER" id="PTHR43687">
    <property type="entry name" value="ADENYLYLSULFATE REDUCTASE, BETA SUBUNIT"/>
    <property type="match status" value="1"/>
</dbReference>
<feature type="domain" description="4Fe-4S ferredoxin-type" evidence="5">
    <location>
        <begin position="195"/>
        <end position="224"/>
    </location>
</feature>
<dbReference type="PROSITE" id="PS51379">
    <property type="entry name" value="4FE4S_FER_2"/>
    <property type="match status" value="3"/>
</dbReference>